<evidence type="ECO:0000313" key="1">
    <source>
        <dbReference type="EMBL" id="KAF6429641.1"/>
    </source>
</evidence>
<dbReference type="Proteomes" id="UP000550707">
    <property type="component" value="Unassembled WGS sequence"/>
</dbReference>
<comment type="caution">
    <text evidence="1">The sequence shown here is derived from an EMBL/GenBank/DDBJ whole genome shotgun (WGS) entry which is preliminary data.</text>
</comment>
<keyword evidence="2" id="KW-1185">Reference proteome</keyword>
<sequence>MTPAASVLCCIPSGRAPSSCTSRSVNKPFHTEPGHFSMAVSVLGPGVSESGQGACESSFLVCHSPLGLGDASPIPALVVFKARYYGEVPLSGAGLKIGVPMWGGSPSLLGEKFPACEWSIPSPLIGGCPAC</sequence>
<protein>
    <submittedName>
        <fullName evidence="1">Uncharacterized protein</fullName>
    </submittedName>
</protein>
<evidence type="ECO:0000313" key="2">
    <source>
        <dbReference type="Proteomes" id="UP000550707"/>
    </source>
</evidence>
<name>A0A7J8E2T3_MOLMO</name>
<accession>A0A7J8E2T3</accession>
<dbReference type="InParanoid" id="A0A7J8E2T3"/>
<gene>
    <name evidence="1" type="ORF">HJG59_009003</name>
</gene>
<dbReference type="EMBL" id="JACASF010000015">
    <property type="protein sequence ID" value="KAF6429641.1"/>
    <property type="molecule type" value="Genomic_DNA"/>
</dbReference>
<proteinExistence type="predicted"/>
<reference evidence="1 2" key="1">
    <citation type="journal article" date="2020" name="Nature">
        <title>Six reference-quality genomes reveal evolution of bat adaptations.</title>
        <authorList>
            <person name="Jebb D."/>
            <person name="Huang Z."/>
            <person name="Pippel M."/>
            <person name="Hughes G.M."/>
            <person name="Lavrichenko K."/>
            <person name="Devanna P."/>
            <person name="Winkler S."/>
            <person name="Jermiin L.S."/>
            <person name="Skirmuntt E.C."/>
            <person name="Katzourakis A."/>
            <person name="Burkitt-Gray L."/>
            <person name="Ray D.A."/>
            <person name="Sullivan K.A.M."/>
            <person name="Roscito J.G."/>
            <person name="Kirilenko B.M."/>
            <person name="Davalos L.M."/>
            <person name="Corthals A.P."/>
            <person name="Power M.L."/>
            <person name="Jones G."/>
            <person name="Ransome R.D."/>
            <person name="Dechmann D.K.N."/>
            <person name="Locatelli A.G."/>
            <person name="Puechmaille S.J."/>
            <person name="Fedrigo O."/>
            <person name="Jarvis E.D."/>
            <person name="Hiller M."/>
            <person name="Vernes S.C."/>
            <person name="Myers E.W."/>
            <person name="Teeling E.C."/>
        </authorList>
    </citation>
    <scope>NUCLEOTIDE SEQUENCE [LARGE SCALE GENOMIC DNA]</scope>
    <source>
        <strain evidence="1">MMolMol1</strain>
        <tissue evidence="1">Muscle</tissue>
    </source>
</reference>
<dbReference type="AlphaFoldDB" id="A0A7J8E2T3"/>
<organism evidence="1 2">
    <name type="scientific">Molossus molossus</name>
    <name type="common">Pallas' mastiff bat</name>
    <name type="synonym">Vespertilio molossus</name>
    <dbReference type="NCBI Taxonomy" id="27622"/>
    <lineage>
        <taxon>Eukaryota</taxon>
        <taxon>Metazoa</taxon>
        <taxon>Chordata</taxon>
        <taxon>Craniata</taxon>
        <taxon>Vertebrata</taxon>
        <taxon>Euteleostomi</taxon>
        <taxon>Mammalia</taxon>
        <taxon>Eutheria</taxon>
        <taxon>Laurasiatheria</taxon>
        <taxon>Chiroptera</taxon>
        <taxon>Yangochiroptera</taxon>
        <taxon>Molossidae</taxon>
        <taxon>Molossus</taxon>
    </lineage>
</organism>